<organism evidence="1 2">
    <name type="scientific">Geobacillus subterraneus</name>
    <dbReference type="NCBI Taxonomy" id="129338"/>
    <lineage>
        <taxon>Bacteria</taxon>
        <taxon>Bacillati</taxon>
        <taxon>Bacillota</taxon>
        <taxon>Bacilli</taxon>
        <taxon>Bacillales</taxon>
        <taxon>Anoxybacillaceae</taxon>
        <taxon>Geobacillus</taxon>
    </lineage>
</organism>
<dbReference type="AlphaFoldDB" id="A0A679FSK2"/>
<dbReference type="EMBL" id="AP022557">
    <property type="protein sequence ID" value="BBW97257.1"/>
    <property type="molecule type" value="Genomic_DNA"/>
</dbReference>
<sequence>MIENPIISNKHPIQQQEPCVVGYCEGCGGEIVEGDDVIEFIDGLMIHQDVWCAYDYCGKFGRPRQA</sequence>
<accession>A0A679FSK2</accession>
<reference evidence="2" key="1">
    <citation type="journal article" date="2020" name="Microbiol. Resour. Announc.">
        <title>Complete Genome Sequence of Geobacillus sp. Strain E55-1, Isolated from Mine Geyser in Japan.</title>
        <authorList>
            <person name="Miyazaki K."/>
            <person name="Hase E."/>
            <person name="Tokito N."/>
        </authorList>
    </citation>
    <scope>NUCLEOTIDE SEQUENCE [LARGE SCALE GENOMIC DNA]</scope>
    <source>
        <strain evidence="2">E55-1</strain>
    </source>
</reference>
<proteinExistence type="predicted"/>
<name>A0A679FSK2_9BACL</name>
<dbReference type="Proteomes" id="UP000501421">
    <property type="component" value="Chromosome"/>
</dbReference>
<gene>
    <name evidence="1" type="ORF">GsuE55_20900</name>
</gene>
<evidence type="ECO:0000313" key="1">
    <source>
        <dbReference type="EMBL" id="BBW97257.1"/>
    </source>
</evidence>
<protein>
    <submittedName>
        <fullName evidence="1">Uncharacterized protein</fullName>
    </submittedName>
</protein>
<keyword evidence="2" id="KW-1185">Reference proteome</keyword>
<evidence type="ECO:0000313" key="2">
    <source>
        <dbReference type="Proteomes" id="UP000501421"/>
    </source>
</evidence>
<dbReference type="RefSeq" id="WP_172418667.1">
    <property type="nucleotide sequence ID" value="NZ_AP022557.1"/>
</dbReference>